<dbReference type="AlphaFoldDB" id="A0A916YK42"/>
<protein>
    <submittedName>
        <fullName evidence="8">ABC transporter peptide-binding protein YtcQ</fullName>
    </submittedName>
</protein>
<evidence type="ECO:0000313" key="8">
    <source>
        <dbReference type="EMBL" id="GGD47016.1"/>
    </source>
</evidence>
<keyword evidence="1" id="KW-1003">Cell membrane</keyword>
<proteinExistence type="predicted"/>
<evidence type="ECO:0000256" key="6">
    <source>
        <dbReference type="SAM" id="MobiDB-lite"/>
    </source>
</evidence>
<evidence type="ECO:0000256" key="3">
    <source>
        <dbReference type="ARBA" id="ARBA00023136"/>
    </source>
</evidence>
<feature type="chain" id="PRO_5039642258" evidence="7">
    <location>
        <begin position="32"/>
        <end position="513"/>
    </location>
</feature>
<organism evidence="8 9">
    <name type="scientific">Paenibacillus nasutitermitis</name>
    <dbReference type="NCBI Taxonomy" id="1652958"/>
    <lineage>
        <taxon>Bacteria</taxon>
        <taxon>Bacillati</taxon>
        <taxon>Bacillota</taxon>
        <taxon>Bacilli</taxon>
        <taxon>Bacillales</taxon>
        <taxon>Paenibacillaceae</taxon>
        <taxon>Paenibacillus</taxon>
    </lineage>
</organism>
<feature type="signal peptide" evidence="7">
    <location>
        <begin position="1"/>
        <end position="31"/>
    </location>
</feature>
<dbReference type="PROSITE" id="PS51257">
    <property type="entry name" value="PROKAR_LIPOPROTEIN"/>
    <property type="match status" value="1"/>
</dbReference>
<dbReference type="PANTHER" id="PTHR43649:SF33">
    <property type="entry name" value="POLYGALACTURONAN_RHAMNOGALACTURONAN-BINDING PROTEIN YTCQ"/>
    <property type="match status" value="1"/>
</dbReference>
<name>A0A916YK42_9BACL</name>
<evidence type="ECO:0000256" key="5">
    <source>
        <dbReference type="ARBA" id="ARBA00023288"/>
    </source>
</evidence>
<keyword evidence="4" id="KW-0564">Palmitate</keyword>
<evidence type="ECO:0000256" key="2">
    <source>
        <dbReference type="ARBA" id="ARBA00022729"/>
    </source>
</evidence>
<dbReference type="EMBL" id="BMHP01000001">
    <property type="protein sequence ID" value="GGD47016.1"/>
    <property type="molecule type" value="Genomic_DNA"/>
</dbReference>
<evidence type="ECO:0000256" key="1">
    <source>
        <dbReference type="ARBA" id="ARBA00022475"/>
    </source>
</evidence>
<dbReference type="Pfam" id="PF01547">
    <property type="entry name" value="SBP_bac_1"/>
    <property type="match status" value="1"/>
</dbReference>
<dbReference type="InterPro" id="IPR006059">
    <property type="entry name" value="SBP"/>
</dbReference>
<keyword evidence="3" id="KW-0472">Membrane</keyword>
<dbReference type="RefSeq" id="WP_188988039.1">
    <property type="nucleotide sequence ID" value="NZ_BMHP01000001.1"/>
</dbReference>
<feature type="region of interest" description="Disordered" evidence="6">
    <location>
        <begin position="32"/>
        <end position="52"/>
    </location>
</feature>
<reference evidence="8" key="2">
    <citation type="submission" date="2020-09" db="EMBL/GenBank/DDBJ databases">
        <authorList>
            <person name="Sun Q."/>
            <person name="Zhou Y."/>
        </authorList>
    </citation>
    <scope>NUCLEOTIDE SEQUENCE</scope>
    <source>
        <strain evidence="8">CGMCC 1.15178</strain>
    </source>
</reference>
<evidence type="ECO:0000313" key="9">
    <source>
        <dbReference type="Proteomes" id="UP000612456"/>
    </source>
</evidence>
<keyword evidence="5" id="KW-0449">Lipoprotein</keyword>
<dbReference type="SUPFAM" id="SSF53850">
    <property type="entry name" value="Periplasmic binding protein-like II"/>
    <property type="match status" value="1"/>
</dbReference>
<feature type="compositionally biased region" description="Low complexity" evidence="6">
    <location>
        <begin position="32"/>
        <end position="42"/>
    </location>
</feature>
<dbReference type="CDD" id="cd13580">
    <property type="entry name" value="PBP2_AlgQ_like_1"/>
    <property type="match status" value="1"/>
</dbReference>
<sequence length="513" mass="56785">MTRQWGKQSKMKVGGLILTALVLLSSACSNGGSNTGSSSTSGDKGGEATSAPTPLKLKLMTPYFNAEPPKQDSDAMKIIKEFTNADLEVMWVPGSAYTDKLNASIAGQDLPEVVMARTGSNSNSAFVNAVRSGMFWEIGPYLKDYPNLNAMLSDLEANTLIDGKMYGIRKYFPQARDGIIYRKDWLDKLGLEEPKTVEEVIKVARAFTTQDPDGNGRNDTFGFGVTSGVAGFSLFNSWYGGANRWEFKEGQMVPDHYSDAYLQTMKLYKEFYDENIINQDFPVFTNGFDLLNKGKAGMYLGPLDDLTVRFGDLAKSNPDAVLDVIGRVEGPGGARVATMGTLPTLFVFPKTSVKTEERLKQVLGFMDKMADPQMQDLFVWGIEGVHYQLKDGKPERTDASKFTADFSDLDMIRYDEGNKAREGNMPDNFLKAKQAQIDNLAIAVPNPAQSLISDTNIEKGSEIGKIISDARTKFIIGELDEAGWKSAIESWKKNGGEQIIKEFTEEYLKYYKE</sequence>
<dbReference type="Gene3D" id="3.40.190.10">
    <property type="entry name" value="Periplasmic binding protein-like II"/>
    <property type="match status" value="2"/>
</dbReference>
<keyword evidence="9" id="KW-1185">Reference proteome</keyword>
<accession>A0A916YK42</accession>
<reference evidence="8" key="1">
    <citation type="journal article" date="2014" name="Int. J. Syst. Evol. Microbiol.">
        <title>Complete genome sequence of Corynebacterium casei LMG S-19264T (=DSM 44701T), isolated from a smear-ripened cheese.</title>
        <authorList>
            <consortium name="US DOE Joint Genome Institute (JGI-PGF)"/>
            <person name="Walter F."/>
            <person name="Albersmeier A."/>
            <person name="Kalinowski J."/>
            <person name="Ruckert C."/>
        </authorList>
    </citation>
    <scope>NUCLEOTIDE SEQUENCE</scope>
    <source>
        <strain evidence="8">CGMCC 1.15178</strain>
    </source>
</reference>
<evidence type="ECO:0000256" key="4">
    <source>
        <dbReference type="ARBA" id="ARBA00023139"/>
    </source>
</evidence>
<gene>
    <name evidence="8" type="primary">ytcQ</name>
    <name evidence="8" type="ORF">GCM10010911_00680</name>
</gene>
<dbReference type="PANTHER" id="PTHR43649">
    <property type="entry name" value="ARABINOSE-BINDING PROTEIN-RELATED"/>
    <property type="match status" value="1"/>
</dbReference>
<keyword evidence="2 7" id="KW-0732">Signal</keyword>
<dbReference type="Proteomes" id="UP000612456">
    <property type="component" value="Unassembled WGS sequence"/>
</dbReference>
<comment type="caution">
    <text evidence="8">The sequence shown here is derived from an EMBL/GenBank/DDBJ whole genome shotgun (WGS) entry which is preliminary data.</text>
</comment>
<evidence type="ECO:0000256" key="7">
    <source>
        <dbReference type="SAM" id="SignalP"/>
    </source>
</evidence>
<dbReference type="InterPro" id="IPR050490">
    <property type="entry name" value="Bact_solute-bd_prot1"/>
</dbReference>